<evidence type="ECO:0000313" key="2">
    <source>
        <dbReference type="Proteomes" id="UP000886501"/>
    </source>
</evidence>
<name>A0ACB6ZIP4_THEGA</name>
<evidence type="ECO:0000313" key="1">
    <source>
        <dbReference type="EMBL" id="KAF9649021.1"/>
    </source>
</evidence>
<keyword evidence="2" id="KW-1185">Reference proteome</keyword>
<dbReference type="Proteomes" id="UP000886501">
    <property type="component" value="Unassembled WGS sequence"/>
</dbReference>
<organism evidence="1 2">
    <name type="scientific">Thelephora ganbajun</name>
    <name type="common">Ganba fungus</name>
    <dbReference type="NCBI Taxonomy" id="370292"/>
    <lineage>
        <taxon>Eukaryota</taxon>
        <taxon>Fungi</taxon>
        <taxon>Dikarya</taxon>
        <taxon>Basidiomycota</taxon>
        <taxon>Agaricomycotina</taxon>
        <taxon>Agaricomycetes</taxon>
        <taxon>Thelephorales</taxon>
        <taxon>Thelephoraceae</taxon>
        <taxon>Thelephora</taxon>
    </lineage>
</organism>
<reference evidence="1" key="1">
    <citation type="submission" date="2019-10" db="EMBL/GenBank/DDBJ databases">
        <authorList>
            <consortium name="DOE Joint Genome Institute"/>
            <person name="Kuo A."/>
            <person name="Miyauchi S."/>
            <person name="Kiss E."/>
            <person name="Drula E."/>
            <person name="Kohler A."/>
            <person name="Sanchez-Garcia M."/>
            <person name="Andreopoulos B."/>
            <person name="Barry K.W."/>
            <person name="Bonito G."/>
            <person name="Buee M."/>
            <person name="Carver A."/>
            <person name="Chen C."/>
            <person name="Cichocki N."/>
            <person name="Clum A."/>
            <person name="Culley D."/>
            <person name="Crous P.W."/>
            <person name="Fauchery L."/>
            <person name="Girlanda M."/>
            <person name="Hayes R."/>
            <person name="Keri Z."/>
            <person name="Labutti K."/>
            <person name="Lipzen A."/>
            <person name="Lombard V."/>
            <person name="Magnuson J."/>
            <person name="Maillard F."/>
            <person name="Morin E."/>
            <person name="Murat C."/>
            <person name="Nolan M."/>
            <person name="Ohm R."/>
            <person name="Pangilinan J."/>
            <person name="Pereira M."/>
            <person name="Perotto S."/>
            <person name="Peter M."/>
            <person name="Riley R."/>
            <person name="Sitrit Y."/>
            <person name="Stielow B."/>
            <person name="Szollosi G."/>
            <person name="Zifcakova L."/>
            <person name="Stursova M."/>
            <person name="Spatafora J.W."/>
            <person name="Tedersoo L."/>
            <person name="Vaario L.-M."/>
            <person name="Yamada A."/>
            <person name="Yan M."/>
            <person name="Wang P."/>
            <person name="Xu J."/>
            <person name="Bruns T."/>
            <person name="Baldrian P."/>
            <person name="Vilgalys R."/>
            <person name="Henrissat B."/>
            <person name="Grigoriev I.V."/>
            <person name="Hibbett D."/>
            <person name="Nagy L.G."/>
            <person name="Martin F.M."/>
        </authorList>
    </citation>
    <scope>NUCLEOTIDE SEQUENCE</scope>
    <source>
        <strain evidence="1">P2</strain>
    </source>
</reference>
<gene>
    <name evidence="1" type="ORF">BDM02DRAFT_3114563</name>
</gene>
<comment type="caution">
    <text evidence="1">The sequence shown here is derived from an EMBL/GenBank/DDBJ whole genome shotgun (WGS) entry which is preliminary data.</text>
</comment>
<protein>
    <submittedName>
        <fullName evidence="1">Uncharacterized protein</fullName>
    </submittedName>
</protein>
<reference evidence="1" key="2">
    <citation type="journal article" date="2020" name="Nat. Commun.">
        <title>Large-scale genome sequencing of mycorrhizal fungi provides insights into the early evolution of symbiotic traits.</title>
        <authorList>
            <person name="Miyauchi S."/>
            <person name="Kiss E."/>
            <person name="Kuo A."/>
            <person name="Drula E."/>
            <person name="Kohler A."/>
            <person name="Sanchez-Garcia M."/>
            <person name="Morin E."/>
            <person name="Andreopoulos B."/>
            <person name="Barry K.W."/>
            <person name="Bonito G."/>
            <person name="Buee M."/>
            <person name="Carver A."/>
            <person name="Chen C."/>
            <person name="Cichocki N."/>
            <person name="Clum A."/>
            <person name="Culley D."/>
            <person name="Crous P.W."/>
            <person name="Fauchery L."/>
            <person name="Girlanda M."/>
            <person name="Hayes R.D."/>
            <person name="Keri Z."/>
            <person name="LaButti K."/>
            <person name="Lipzen A."/>
            <person name="Lombard V."/>
            <person name="Magnuson J."/>
            <person name="Maillard F."/>
            <person name="Murat C."/>
            <person name="Nolan M."/>
            <person name="Ohm R.A."/>
            <person name="Pangilinan J."/>
            <person name="Pereira M.F."/>
            <person name="Perotto S."/>
            <person name="Peter M."/>
            <person name="Pfister S."/>
            <person name="Riley R."/>
            <person name="Sitrit Y."/>
            <person name="Stielow J.B."/>
            <person name="Szollosi G."/>
            <person name="Zifcakova L."/>
            <person name="Stursova M."/>
            <person name="Spatafora J.W."/>
            <person name="Tedersoo L."/>
            <person name="Vaario L.M."/>
            <person name="Yamada A."/>
            <person name="Yan M."/>
            <person name="Wang P."/>
            <person name="Xu J."/>
            <person name="Bruns T."/>
            <person name="Baldrian P."/>
            <person name="Vilgalys R."/>
            <person name="Dunand C."/>
            <person name="Henrissat B."/>
            <person name="Grigoriev I.V."/>
            <person name="Hibbett D."/>
            <person name="Nagy L.G."/>
            <person name="Martin F.M."/>
        </authorList>
    </citation>
    <scope>NUCLEOTIDE SEQUENCE</scope>
    <source>
        <strain evidence="1">P2</strain>
    </source>
</reference>
<dbReference type="EMBL" id="MU118004">
    <property type="protein sequence ID" value="KAF9649021.1"/>
    <property type="molecule type" value="Genomic_DNA"/>
</dbReference>
<sequence>MLVVLVDSVPASVFLKPMVPTPTTVPSTTYRPQLLPSLDHLGFSTWNTSLSVTSSNGFHTSNPSRLPSSLPFP</sequence>
<proteinExistence type="predicted"/>
<accession>A0ACB6ZIP4</accession>